<feature type="domain" description="FAD/NAD(P)-binding" evidence="1">
    <location>
        <begin position="3"/>
        <end position="156"/>
    </location>
</feature>
<accession>A0ABW3XZR2</accession>
<sequence length="202" mass="22018">MIFDVLILGGGAAGMSCALVLGSAQNKPFGKEKRIGIVLHQRSSALDRAVFYNALGLEPGLLGKDILQKGADQLSKYYPDIKQITKEKVVNIEQNQNVFAVKTNKNSYFAKKIVIAIGPSNLNQIAGIKEFIIPHQKIEAVKERIQLKNTDHLVKKDMYVAGVLAGHRSQFAIACGSGAAVATDILTEWNHGKHTMIHDAID</sequence>
<keyword evidence="3" id="KW-1185">Reference proteome</keyword>
<dbReference type="InterPro" id="IPR023753">
    <property type="entry name" value="FAD/NAD-binding_dom"/>
</dbReference>
<reference evidence="3" key="1">
    <citation type="journal article" date="2019" name="Int. J. Syst. Evol. Microbiol.">
        <title>The Global Catalogue of Microorganisms (GCM) 10K type strain sequencing project: providing services to taxonomists for standard genome sequencing and annotation.</title>
        <authorList>
            <consortium name="The Broad Institute Genomics Platform"/>
            <consortium name="The Broad Institute Genome Sequencing Center for Infectious Disease"/>
            <person name="Wu L."/>
            <person name="Ma J."/>
        </authorList>
    </citation>
    <scope>NUCLEOTIDE SEQUENCE [LARGE SCALE GENOMIC DNA]</scope>
    <source>
        <strain evidence="3">CCUG 61485</strain>
    </source>
</reference>
<evidence type="ECO:0000259" key="1">
    <source>
        <dbReference type="Pfam" id="PF07992"/>
    </source>
</evidence>
<dbReference type="SUPFAM" id="SSF51905">
    <property type="entry name" value="FAD/NAD(P)-binding domain"/>
    <property type="match status" value="1"/>
</dbReference>
<dbReference type="Gene3D" id="3.50.50.60">
    <property type="entry name" value="FAD/NAD(P)-binding domain"/>
    <property type="match status" value="1"/>
</dbReference>
<evidence type="ECO:0000313" key="2">
    <source>
        <dbReference type="EMBL" id="MFD1315066.1"/>
    </source>
</evidence>
<dbReference type="InterPro" id="IPR036188">
    <property type="entry name" value="FAD/NAD-bd_sf"/>
</dbReference>
<comment type="caution">
    <text evidence="2">The sequence shown here is derived from an EMBL/GenBank/DDBJ whole genome shotgun (WGS) entry which is preliminary data.</text>
</comment>
<protein>
    <submittedName>
        <fullName evidence="2">FAD-dependent oxidoreductase</fullName>
    </submittedName>
</protein>
<proteinExistence type="predicted"/>
<dbReference type="RefSeq" id="WP_377176989.1">
    <property type="nucleotide sequence ID" value="NZ_JBHTMY010000002.1"/>
</dbReference>
<organism evidence="2 3">
    <name type="scientific">Namhaeicola litoreus</name>
    <dbReference type="NCBI Taxonomy" id="1052145"/>
    <lineage>
        <taxon>Bacteria</taxon>
        <taxon>Pseudomonadati</taxon>
        <taxon>Bacteroidota</taxon>
        <taxon>Flavobacteriia</taxon>
        <taxon>Flavobacteriales</taxon>
        <taxon>Flavobacteriaceae</taxon>
        <taxon>Namhaeicola</taxon>
    </lineage>
</organism>
<gene>
    <name evidence="2" type="ORF">ACFQ39_05515</name>
</gene>
<evidence type="ECO:0000313" key="3">
    <source>
        <dbReference type="Proteomes" id="UP001597201"/>
    </source>
</evidence>
<name>A0ABW3XZR2_9FLAO</name>
<dbReference type="EMBL" id="JBHTMY010000002">
    <property type="protein sequence ID" value="MFD1315066.1"/>
    <property type="molecule type" value="Genomic_DNA"/>
</dbReference>
<dbReference type="Pfam" id="PF07992">
    <property type="entry name" value="Pyr_redox_2"/>
    <property type="match status" value="1"/>
</dbReference>
<dbReference type="Proteomes" id="UP001597201">
    <property type="component" value="Unassembled WGS sequence"/>
</dbReference>